<proteinExistence type="predicted"/>
<keyword evidence="1" id="KW-0175">Coiled coil</keyword>
<dbReference type="EMBL" id="KV441391">
    <property type="protein sequence ID" value="OAF60341.1"/>
    <property type="molecule type" value="Genomic_DNA"/>
</dbReference>
<feature type="compositionally biased region" description="Polar residues" evidence="2">
    <location>
        <begin position="15"/>
        <end position="28"/>
    </location>
</feature>
<evidence type="ECO:0000256" key="1">
    <source>
        <dbReference type="SAM" id="Coils"/>
    </source>
</evidence>
<reference evidence="3" key="1">
    <citation type="submission" date="2016-03" db="EMBL/GenBank/DDBJ databases">
        <title>Updated assembly of Pseudogymnoascus destructans, the fungus causing white-nose syndrome of bats.</title>
        <authorList>
            <person name="Palmer J.M."/>
            <person name="Drees K.P."/>
            <person name="Foster J.T."/>
            <person name="Lindner D.L."/>
        </authorList>
    </citation>
    <scope>NUCLEOTIDE SEQUENCE [LARGE SCALE GENOMIC DNA]</scope>
    <source>
        <strain evidence="3">20631-21</strain>
    </source>
</reference>
<name>A0A177AGG3_9PEZI</name>
<feature type="coiled-coil region" evidence="1">
    <location>
        <begin position="42"/>
        <end position="69"/>
    </location>
</feature>
<dbReference type="OrthoDB" id="3584802at2759"/>
<organism evidence="3">
    <name type="scientific">Pseudogymnoascus destructans</name>
    <dbReference type="NCBI Taxonomy" id="655981"/>
    <lineage>
        <taxon>Eukaryota</taxon>
        <taxon>Fungi</taxon>
        <taxon>Dikarya</taxon>
        <taxon>Ascomycota</taxon>
        <taxon>Pezizomycotina</taxon>
        <taxon>Leotiomycetes</taxon>
        <taxon>Thelebolales</taxon>
        <taxon>Thelebolaceae</taxon>
        <taxon>Pseudogymnoascus</taxon>
    </lineage>
</organism>
<dbReference type="VEuPathDB" id="FungiDB:GMDG_03185"/>
<protein>
    <submittedName>
        <fullName evidence="3">Uncharacterized protein</fullName>
    </submittedName>
</protein>
<evidence type="ECO:0000256" key="2">
    <source>
        <dbReference type="SAM" id="MobiDB-lite"/>
    </source>
</evidence>
<gene>
    <name evidence="3" type="ORF">VC83_03541</name>
</gene>
<dbReference type="Proteomes" id="UP000077154">
    <property type="component" value="Unassembled WGS sequence"/>
</dbReference>
<evidence type="ECO:0000313" key="3">
    <source>
        <dbReference type="EMBL" id="OAF60341.1"/>
    </source>
</evidence>
<feature type="region of interest" description="Disordered" evidence="2">
    <location>
        <begin position="1"/>
        <end position="28"/>
    </location>
</feature>
<dbReference type="GeneID" id="36286617"/>
<sequence length="123" mass="13975">MDPSALAMAPPNPRPTSSVYSDDSPSMPTMSQLIHEVSEEAKDQEYETIASYRRENKALEEELALHRKTWNGTIMLANKVIETVTMIKKSVVTVDVKLKDAEREWLAFWGIYKESPGSHPPWI</sequence>
<dbReference type="AlphaFoldDB" id="A0A177AGG3"/>
<dbReference type="RefSeq" id="XP_024325622.1">
    <property type="nucleotide sequence ID" value="XM_024467187.1"/>
</dbReference>
<accession>A0A177AGG3</accession>